<name>E4TPX4_MARTH</name>
<dbReference type="STRING" id="643867.Ftrac_0527"/>
<organism evidence="8 9">
    <name type="scientific">Marivirga tractuosa (strain ATCC 23168 / DSM 4126 / NBRC 15989 / NCIMB 1408 / VKM B-1430 / H-43)</name>
    <name type="common">Microscilla tractuosa</name>
    <name type="synonym">Flexibacter tractuosus</name>
    <dbReference type="NCBI Taxonomy" id="643867"/>
    <lineage>
        <taxon>Bacteria</taxon>
        <taxon>Pseudomonadati</taxon>
        <taxon>Bacteroidota</taxon>
        <taxon>Cytophagia</taxon>
        <taxon>Cytophagales</taxon>
        <taxon>Marivirgaceae</taxon>
        <taxon>Marivirga</taxon>
    </lineage>
</organism>
<protein>
    <submittedName>
        <fullName evidence="8">Peptidase S8 and S53 subtilisin kexin sedolisin</fullName>
    </submittedName>
</protein>
<dbReference type="PANTHER" id="PTHR43399">
    <property type="entry name" value="SUBTILISIN-RELATED"/>
    <property type="match status" value="1"/>
</dbReference>
<dbReference type="GO" id="GO:0004252">
    <property type="term" value="F:serine-type endopeptidase activity"/>
    <property type="evidence" value="ECO:0007669"/>
    <property type="project" value="UniProtKB-UniRule"/>
</dbReference>
<feature type="chain" id="PRO_5003189589" evidence="6">
    <location>
        <begin position="20"/>
        <end position="1401"/>
    </location>
</feature>
<dbReference type="EMBL" id="CP002349">
    <property type="protein sequence ID" value="ADR20531.1"/>
    <property type="molecule type" value="Genomic_DNA"/>
</dbReference>
<dbReference type="PRINTS" id="PR00723">
    <property type="entry name" value="SUBTILISIN"/>
</dbReference>
<dbReference type="PROSITE" id="PS00137">
    <property type="entry name" value="SUBTILASE_HIS"/>
    <property type="match status" value="1"/>
</dbReference>
<gene>
    <name evidence="8" type="ordered locus">Ftrac_0527</name>
</gene>
<keyword evidence="3 5" id="KW-0378">Hydrolase</keyword>
<feature type="active site" description="Charge relay system" evidence="5">
    <location>
        <position position="369"/>
    </location>
</feature>
<dbReference type="GO" id="GO:0006508">
    <property type="term" value="P:proteolysis"/>
    <property type="evidence" value="ECO:0007669"/>
    <property type="project" value="UniProtKB-KW"/>
</dbReference>
<dbReference type="Gene3D" id="3.40.50.200">
    <property type="entry name" value="Peptidase S8/S53 domain"/>
    <property type="match status" value="1"/>
</dbReference>
<dbReference type="Pfam" id="PF18962">
    <property type="entry name" value="Por_Secre_tail"/>
    <property type="match status" value="1"/>
</dbReference>
<dbReference type="Gene3D" id="2.60.40.10">
    <property type="entry name" value="Immunoglobulins"/>
    <property type="match status" value="2"/>
</dbReference>
<dbReference type="SUPFAM" id="SSF49299">
    <property type="entry name" value="PKD domain"/>
    <property type="match status" value="2"/>
</dbReference>
<comment type="similarity">
    <text evidence="1 5">Belongs to the peptidase S8 family.</text>
</comment>
<dbReference type="InterPro" id="IPR022398">
    <property type="entry name" value="Peptidase_S8_His-AS"/>
</dbReference>
<dbReference type="PROSITE" id="PS51892">
    <property type="entry name" value="SUBTILASE"/>
    <property type="match status" value="1"/>
</dbReference>
<dbReference type="InterPro" id="IPR000209">
    <property type="entry name" value="Peptidase_S8/S53_dom"/>
</dbReference>
<feature type="active site" description="Charge relay system" evidence="5">
    <location>
        <position position="159"/>
    </location>
</feature>
<feature type="domain" description="PKD" evidence="7">
    <location>
        <begin position="939"/>
        <end position="979"/>
    </location>
</feature>
<dbReference type="NCBIfam" id="TIGR04183">
    <property type="entry name" value="Por_Secre_tail"/>
    <property type="match status" value="1"/>
</dbReference>
<sequence>MKYILPLLLSVFIFQQSLAQDYVPGLIVVKLKDEDQSNRKENINALSLDLLEKDSKVEKIQHLGKKRNFFQRNEQKSRLDNIYKLEIQEDISELEYINYLQSFGNIEYAEQYPNVKPLYVPNDPEAQFGQKQFHLAQINVYDAWNITKGDEDIVIGVIDTGADLDHEDLVSNLYLNVDDPIDGIDNDNDGFVDNYNGWDFADNDNSPEADGSTHGTGVTGIAAAATDNNTGIAGIGFNTKFMPIKIFQTESNFSRNSYEAIIYAADQGCDVINLSWGSAGRYSQFAQDIINYAALEKDVVIVAAAGNTDAELDFYPASYDNVLSVGFVNSDDSRNSNATYSDFIDLVAPGSGVYTTQNDDAYAADGGSSYAAPMVAGAAALVRSVFPEWNALQVMEQLRISSDDIYDVASNSDFQYKFGKGRLNIFIALADYETPSIRISKVEYTNGLEEAAYFGDTLDITVEFTNFLEAAENVNVSLTSSSPYVNILQGDFNIQTLGTSEKITNENKQFRVVLSEDLPEDEALNFRILFEGEFYNDYQSFQIQSSPKIRLFQYNGWEFGFTATGNLGRSYATPFSNYAVDFEGKGLIDHMGLILSAGKDSLRRNTLVNATAFQYLEDFQSWKPLKRYDDITADFDVRSIFKEQDTTSSPLNIYIDQRLLGWNDESNILIHQYQLQNRSETSYDSVYFALFTDYALSEKTDNKVSYDSAYQLSYAYNEAQDEFVGLSFMGNQDSLFYAFDLAEENGHNSDLENDSLKQNIIQNALQNPFEKRQAGELAGGNNVGGLHGLMIPEFPATSSQSFSFALLRANSLKELQGLVKKAREKDSLAVLNPPFEKQIFICQDDTPVLEAKEGYSFKVYASPSVDTTLYEGASFETDIISNDSTFYIEEIDTAGITSIRKRWVLTITKPSANFNVPVEPLMLAPEIDNTFRFTDQSIDAVSWDWTFSNGYSSSNQHPNIPIEEAGEYDVELIISNIEGCKDTLKQSFQAVMRSPKPQIANQEICKNSNLTIHDPTIAEITIYSDSLMGNQLFSGAEFTVENLTQDTVFYVRNETGEYPSSLAKVDVKIVPISAKMNVNLDLDSSHESMLGFAVSKSEYATDLIWMMGNDTLSTQNEIYFNLIDLNDRQLKLIAISESGCIDSTIYETIRSDVPEFDDYYLCQSQSVSLSALNTNAVYYFADESLSEFIGKGPEVILSEVASNSTIFAVNVEKIEPSAVVEVPIFVSDLSADFTVSHDTLNLAFEQSITLEATSESANQWIWYFDGQEIGNTKSLQYEMNQAGVFKIELSVSDSLGCNTLSEKEIVVFNDPLLGTKNELKSYFSIFPNPADKLIHLTGDGQFKYDSYSIIDTKGKELMKGQNDKPIIQTEIIDISALKEGPYYLIIRKGKQEASFLFVIRR</sequence>
<dbReference type="SUPFAM" id="SSF52743">
    <property type="entry name" value="Subtilisin-like"/>
    <property type="match status" value="1"/>
</dbReference>
<evidence type="ECO:0000256" key="6">
    <source>
        <dbReference type="SAM" id="SignalP"/>
    </source>
</evidence>
<evidence type="ECO:0000313" key="8">
    <source>
        <dbReference type="EMBL" id="ADR20531.1"/>
    </source>
</evidence>
<keyword evidence="2 5" id="KW-0645">Protease</keyword>
<dbReference type="InterPro" id="IPR026444">
    <property type="entry name" value="Secre_tail"/>
</dbReference>
<dbReference type="PANTHER" id="PTHR43399:SF4">
    <property type="entry name" value="CELL WALL-ASSOCIATED PROTEASE"/>
    <property type="match status" value="1"/>
</dbReference>
<dbReference type="InterPro" id="IPR000601">
    <property type="entry name" value="PKD_dom"/>
</dbReference>
<keyword evidence="6" id="KW-0732">Signal</keyword>
<evidence type="ECO:0000256" key="4">
    <source>
        <dbReference type="ARBA" id="ARBA00022825"/>
    </source>
</evidence>
<dbReference type="Pfam" id="PF19081">
    <property type="entry name" value="Ig_7"/>
    <property type="match status" value="1"/>
</dbReference>
<dbReference type="eggNOG" id="COG3291">
    <property type="taxonomic scope" value="Bacteria"/>
</dbReference>
<dbReference type="InterPro" id="IPR036852">
    <property type="entry name" value="Peptidase_S8/S53_dom_sf"/>
</dbReference>
<proteinExistence type="inferred from homology"/>
<dbReference type="KEGG" id="mtt:Ftrac_0527"/>
<evidence type="ECO:0000259" key="7">
    <source>
        <dbReference type="PROSITE" id="PS50093"/>
    </source>
</evidence>
<dbReference type="InterPro" id="IPR044023">
    <property type="entry name" value="Ig_7"/>
</dbReference>
<dbReference type="Proteomes" id="UP000008720">
    <property type="component" value="Chromosome"/>
</dbReference>
<evidence type="ECO:0000256" key="3">
    <source>
        <dbReference type="ARBA" id="ARBA00022801"/>
    </source>
</evidence>
<dbReference type="InterPro" id="IPR022409">
    <property type="entry name" value="PKD/Chitinase_dom"/>
</dbReference>
<evidence type="ECO:0000256" key="5">
    <source>
        <dbReference type="PROSITE-ProRule" id="PRU01240"/>
    </source>
</evidence>
<evidence type="ECO:0000256" key="1">
    <source>
        <dbReference type="ARBA" id="ARBA00011073"/>
    </source>
</evidence>
<dbReference type="PROSITE" id="PS50093">
    <property type="entry name" value="PKD"/>
    <property type="match status" value="1"/>
</dbReference>
<dbReference type="eggNOG" id="COG1404">
    <property type="taxonomic scope" value="Bacteria"/>
</dbReference>
<keyword evidence="4 5" id="KW-0720">Serine protease</keyword>
<dbReference type="InterPro" id="IPR015500">
    <property type="entry name" value="Peptidase_S8_subtilisin-rel"/>
</dbReference>
<dbReference type="OrthoDB" id="9813435at2"/>
<evidence type="ECO:0000256" key="2">
    <source>
        <dbReference type="ARBA" id="ARBA00022670"/>
    </source>
</evidence>
<dbReference type="RefSeq" id="WP_013452682.1">
    <property type="nucleotide sequence ID" value="NC_014759.1"/>
</dbReference>
<keyword evidence="9" id="KW-1185">Reference proteome</keyword>
<dbReference type="InterPro" id="IPR051048">
    <property type="entry name" value="Peptidase_S8/S53_subtilisin"/>
</dbReference>
<dbReference type="HOGENOM" id="CLU_254279_0_0_10"/>
<accession>E4TPX4</accession>
<dbReference type="SMART" id="SM00089">
    <property type="entry name" value="PKD"/>
    <property type="match status" value="2"/>
</dbReference>
<dbReference type="InterPro" id="IPR035986">
    <property type="entry name" value="PKD_dom_sf"/>
</dbReference>
<evidence type="ECO:0000313" key="9">
    <source>
        <dbReference type="Proteomes" id="UP000008720"/>
    </source>
</evidence>
<feature type="active site" description="Charge relay system" evidence="5">
    <location>
        <position position="214"/>
    </location>
</feature>
<dbReference type="Pfam" id="PF00082">
    <property type="entry name" value="Peptidase_S8"/>
    <property type="match status" value="1"/>
</dbReference>
<feature type="signal peptide" evidence="6">
    <location>
        <begin position="1"/>
        <end position="19"/>
    </location>
</feature>
<reference evidence="8 9" key="1">
    <citation type="journal article" date="2011" name="Stand. Genomic Sci.">
        <title>Complete genome sequence of Marivirga tractuosa type strain (H-43).</title>
        <authorList>
            <person name="Pagani I."/>
            <person name="Chertkov O."/>
            <person name="Lapidus A."/>
            <person name="Lucas S."/>
            <person name="Del Rio T.G."/>
            <person name="Tice H."/>
            <person name="Copeland A."/>
            <person name="Cheng J.F."/>
            <person name="Nolan M."/>
            <person name="Saunders E."/>
            <person name="Pitluck S."/>
            <person name="Held B."/>
            <person name="Goodwin L."/>
            <person name="Liolios K."/>
            <person name="Ovchinikova G."/>
            <person name="Ivanova N."/>
            <person name="Mavromatis K."/>
            <person name="Pati A."/>
            <person name="Chen A."/>
            <person name="Palaniappan K."/>
            <person name="Land M."/>
            <person name="Hauser L."/>
            <person name="Jeffries C.D."/>
            <person name="Detter J.C."/>
            <person name="Han C."/>
            <person name="Tapia R."/>
            <person name="Ngatchou-Djao O.D."/>
            <person name="Rohde M."/>
            <person name="Goker M."/>
            <person name="Spring S."/>
            <person name="Sikorski J."/>
            <person name="Woyke T."/>
            <person name="Bristow J."/>
            <person name="Eisen J.A."/>
            <person name="Markowitz V."/>
            <person name="Hugenholtz P."/>
            <person name="Klenk H.P."/>
            <person name="Kyrpides N.C."/>
        </authorList>
    </citation>
    <scope>NUCLEOTIDE SEQUENCE [LARGE SCALE GENOMIC DNA]</scope>
    <source>
        <strain evidence="9">ATCC 23168 / DSM 4126 / NBRC 15989 / NCIMB 1408 / VKM B-1430 / H-43</strain>
    </source>
</reference>
<dbReference type="InterPro" id="IPR013783">
    <property type="entry name" value="Ig-like_fold"/>
</dbReference>